<dbReference type="Proteomes" id="UP000836597">
    <property type="component" value="Chromosome"/>
</dbReference>
<dbReference type="EMBL" id="CDGJ01000017">
    <property type="protein sequence ID" value="CEJ06162.1"/>
    <property type="molecule type" value="Genomic_DNA"/>
</dbReference>
<evidence type="ECO:0000313" key="3">
    <source>
        <dbReference type="EMBL" id="CEJ06162.1"/>
    </source>
</evidence>
<dbReference type="GO" id="GO:0006808">
    <property type="term" value="P:regulation of nitrogen utilization"/>
    <property type="evidence" value="ECO:0007669"/>
    <property type="project" value="InterPro"/>
</dbReference>
<keyword evidence="4" id="KW-1185">Reference proteome</keyword>
<dbReference type="GO" id="GO:0005829">
    <property type="term" value="C:cytosol"/>
    <property type="evidence" value="ECO:0007669"/>
    <property type="project" value="TreeGrafter"/>
</dbReference>
<dbReference type="PRINTS" id="PR00340">
    <property type="entry name" value="PIIGLNB"/>
</dbReference>
<dbReference type="InterPro" id="IPR011322">
    <property type="entry name" value="N-reg_PII-like_a/b"/>
</dbReference>
<proteinExistence type="inferred from homology"/>
<comment type="similarity">
    <text evidence="1">Belongs to the P(II) protein family.</text>
</comment>
<dbReference type="GO" id="GO:0030234">
    <property type="term" value="F:enzyme regulator activity"/>
    <property type="evidence" value="ECO:0007669"/>
    <property type="project" value="InterPro"/>
</dbReference>
<reference evidence="2" key="2">
    <citation type="submission" date="2020-01" db="EMBL/GenBank/DDBJ databases">
        <authorList>
            <person name="Hornung B."/>
        </authorList>
    </citation>
    <scope>NUCLEOTIDE SEQUENCE</scope>
    <source>
        <strain evidence="2">PacBioINE</strain>
    </source>
</reference>
<evidence type="ECO:0000313" key="4">
    <source>
        <dbReference type="Proteomes" id="UP001071230"/>
    </source>
</evidence>
<dbReference type="PANTHER" id="PTHR30115">
    <property type="entry name" value="NITROGEN REGULATORY PROTEIN P-II"/>
    <property type="match status" value="1"/>
</dbReference>
<evidence type="ECO:0000256" key="1">
    <source>
        <dbReference type="RuleBase" id="RU003936"/>
    </source>
</evidence>
<dbReference type="PROSITE" id="PS00638">
    <property type="entry name" value="PII_GLNB_CTER"/>
    <property type="match status" value="1"/>
</dbReference>
<dbReference type="AlphaFoldDB" id="A0A8S0W7G4"/>
<sequence>MPSVKKIEGIIRPGKLESLLDELEHCGVSGLTVSQVMGHGKQKGYAELYRGKEIRVRLLPKVKVETVVADAQVAQVVETFLRAARTGEVGDGKIFISPVEQVIQIRNGVRDEEAL</sequence>
<dbReference type="InterPro" id="IPR017918">
    <property type="entry name" value="N-reg_PII_CS"/>
</dbReference>
<dbReference type="InterPro" id="IPR002187">
    <property type="entry name" value="N-reg_PII"/>
</dbReference>
<dbReference type="Pfam" id="PF00543">
    <property type="entry name" value="P-II"/>
    <property type="match status" value="1"/>
</dbReference>
<dbReference type="KEGG" id="aacx:DEACI_1382"/>
<dbReference type="EMBL" id="LR746496">
    <property type="protein sequence ID" value="CAA7600729.1"/>
    <property type="molecule type" value="Genomic_DNA"/>
</dbReference>
<evidence type="ECO:0000313" key="2">
    <source>
        <dbReference type="EMBL" id="CAA7600729.1"/>
    </source>
</evidence>
<dbReference type="SMART" id="SM00938">
    <property type="entry name" value="P-II"/>
    <property type="match status" value="1"/>
</dbReference>
<dbReference type="InterPro" id="IPR015867">
    <property type="entry name" value="N-reg_PII/ATP_PRibTrfase_C"/>
</dbReference>
<gene>
    <name evidence="3" type="ORF">DEACI_0608</name>
    <name evidence="2" type="ORF">DEACI_1382</name>
</gene>
<dbReference type="SUPFAM" id="SSF54913">
    <property type="entry name" value="GlnB-like"/>
    <property type="match status" value="1"/>
</dbReference>
<protein>
    <submittedName>
        <fullName evidence="2">Nitrogen regulatory protein P-II</fullName>
    </submittedName>
</protein>
<dbReference type="Proteomes" id="UP001071230">
    <property type="component" value="Unassembled WGS sequence"/>
</dbReference>
<accession>A0A8S0W7G4</accession>
<dbReference type="PROSITE" id="PS51343">
    <property type="entry name" value="PII_GLNB_DOM"/>
    <property type="match status" value="1"/>
</dbReference>
<organism evidence="2">
    <name type="scientific">Acididesulfobacillus acetoxydans</name>
    <dbReference type="NCBI Taxonomy" id="1561005"/>
    <lineage>
        <taxon>Bacteria</taxon>
        <taxon>Bacillati</taxon>
        <taxon>Bacillota</taxon>
        <taxon>Clostridia</taxon>
        <taxon>Eubacteriales</taxon>
        <taxon>Peptococcaceae</taxon>
        <taxon>Acididesulfobacillus</taxon>
    </lineage>
</organism>
<reference evidence="3" key="1">
    <citation type="submission" date="2014-11" db="EMBL/GenBank/DDBJ databases">
        <authorList>
            <person name="Hornung B.V."/>
        </authorList>
    </citation>
    <scope>NUCLEOTIDE SEQUENCE</scope>
    <source>
        <strain evidence="3">INE</strain>
    </source>
</reference>
<name>A0A8S0W7G4_9FIRM</name>
<dbReference type="Gene3D" id="3.30.70.120">
    <property type="match status" value="1"/>
</dbReference>
<dbReference type="GO" id="GO:0005524">
    <property type="term" value="F:ATP binding"/>
    <property type="evidence" value="ECO:0007669"/>
    <property type="project" value="TreeGrafter"/>
</dbReference>
<dbReference type="PANTHER" id="PTHR30115:SF11">
    <property type="entry name" value="NITROGEN REGULATORY PROTEIN P-II HOMOLOG"/>
    <property type="match status" value="1"/>
</dbReference>